<keyword evidence="2" id="KW-1185">Reference proteome</keyword>
<evidence type="ECO:0000313" key="1">
    <source>
        <dbReference type="EMBL" id="GGF49140.1"/>
    </source>
</evidence>
<comment type="caution">
    <text evidence="1">The sequence shown here is derived from an EMBL/GenBank/DDBJ whole genome shotgun (WGS) entry which is preliminary data.</text>
</comment>
<dbReference type="RefSeq" id="WP_188429711.1">
    <property type="nucleotide sequence ID" value="NZ_BAABKH010000001.1"/>
</dbReference>
<evidence type="ECO:0000313" key="2">
    <source>
        <dbReference type="Proteomes" id="UP000605670"/>
    </source>
</evidence>
<sequence>MKLTLLLADSAQEAQGKVHALGLGWTAIGTPTSPMALVVLLDVDWDETNRDIALHIELVDADGHLVTVPGPFGDQPLTLDATAQAGRPPGMPRGAAVRLPLTLNVSGGLPLVAGQRYEWRATLNGQADAAWAQSFHVLASPPHE</sequence>
<reference evidence="1" key="2">
    <citation type="submission" date="2020-09" db="EMBL/GenBank/DDBJ databases">
        <authorList>
            <person name="Sun Q."/>
            <person name="Zhou Y."/>
        </authorList>
    </citation>
    <scope>NUCLEOTIDE SEQUENCE</scope>
    <source>
        <strain evidence="1">CGMCC 1.12160</strain>
    </source>
</reference>
<dbReference type="AlphaFoldDB" id="A0A917F5Q1"/>
<dbReference type="EMBL" id="BMEM01000002">
    <property type="protein sequence ID" value="GGF49140.1"/>
    <property type="molecule type" value="Genomic_DNA"/>
</dbReference>
<proteinExistence type="predicted"/>
<dbReference type="InterPro" id="IPR054221">
    <property type="entry name" value="DUF6941"/>
</dbReference>
<organism evidence="1 2">
    <name type="scientific">Ornithinimicrobium tianjinense</name>
    <dbReference type="NCBI Taxonomy" id="1195761"/>
    <lineage>
        <taxon>Bacteria</taxon>
        <taxon>Bacillati</taxon>
        <taxon>Actinomycetota</taxon>
        <taxon>Actinomycetes</taxon>
        <taxon>Micrococcales</taxon>
        <taxon>Ornithinimicrobiaceae</taxon>
        <taxon>Ornithinimicrobium</taxon>
    </lineage>
</organism>
<dbReference type="Proteomes" id="UP000605670">
    <property type="component" value="Unassembled WGS sequence"/>
</dbReference>
<name>A0A917F5Q1_9MICO</name>
<reference evidence="1" key="1">
    <citation type="journal article" date="2014" name="Int. J. Syst. Evol. Microbiol.">
        <title>Complete genome sequence of Corynebacterium casei LMG S-19264T (=DSM 44701T), isolated from a smear-ripened cheese.</title>
        <authorList>
            <consortium name="US DOE Joint Genome Institute (JGI-PGF)"/>
            <person name="Walter F."/>
            <person name="Albersmeier A."/>
            <person name="Kalinowski J."/>
            <person name="Ruckert C."/>
        </authorList>
    </citation>
    <scope>NUCLEOTIDE SEQUENCE</scope>
    <source>
        <strain evidence="1">CGMCC 1.12160</strain>
    </source>
</reference>
<dbReference type="Pfam" id="PF22091">
    <property type="entry name" value="DUF6941"/>
    <property type="match status" value="1"/>
</dbReference>
<gene>
    <name evidence="1" type="ORF">GCM10011366_16290</name>
</gene>
<accession>A0A917F5Q1</accession>
<protein>
    <submittedName>
        <fullName evidence="1">Uncharacterized protein</fullName>
    </submittedName>
</protein>